<evidence type="ECO:0000313" key="5">
    <source>
        <dbReference type="EMBL" id="KRT94936.1"/>
    </source>
</evidence>
<dbReference type="KEGG" id="bgy:BGLY_2702"/>
<protein>
    <submittedName>
        <fullName evidence="5">Germination protein YpeB</fullName>
    </submittedName>
</protein>
<keyword evidence="1" id="KW-0812">Transmembrane</keyword>
<dbReference type="PATRIC" id="fig|1664069.6.peg.2901"/>
<dbReference type="GO" id="GO:0009847">
    <property type="term" value="P:spore germination"/>
    <property type="evidence" value="ECO:0007669"/>
    <property type="project" value="InterPro"/>
</dbReference>
<keyword evidence="1" id="KW-1133">Transmembrane helix</keyword>
<dbReference type="Pfam" id="PF14620">
    <property type="entry name" value="YPEB_PepSY1-2"/>
    <property type="match status" value="1"/>
</dbReference>
<reference evidence="5 8" key="1">
    <citation type="journal article" date="2015" name="Int. J. Syst. Evol. Microbiol.">
        <title>Bacillus glycinifermentans sp. nov., isolated from fermented soybean paste.</title>
        <authorList>
            <person name="Kim S.J."/>
            <person name="Dunlap C.A."/>
            <person name="Kwon S.W."/>
            <person name="Rooney A.P."/>
        </authorList>
    </citation>
    <scope>NUCLEOTIDE SEQUENCE [LARGE SCALE GENOMIC DNA]</scope>
    <source>
        <strain evidence="5 8">GO-13</strain>
    </source>
</reference>
<accession>A0A0T6BTG2</accession>
<feature type="domain" description="Sporulation protein YpeB N-terminal" evidence="4">
    <location>
        <begin position="27"/>
        <end position="162"/>
    </location>
</feature>
<dbReference type="NCBIfam" id="TIGR02889">
    <property type="entry name" value="spore_YpeB"/>
    <property type="match status" value="1"/>
</dbReference>
<name>A0A0T6BTG2_9BACI</name>
<reference evidence="7 9" key="3">
    <citation type="submission" date="2019-01" db="EMBL/GenBank/DDBJ databases">
        <title>Genome sequence of Bacillus glycinifermentans SRCM103574.</title>
        <authorList>
            <person name="Kong H.-J."/>
            <person name="Jeong S.-Y."/>
            <person name="Jeong D.-Y."/>
        </authorList>
    </citation>
    <scope>NUCLEOTIDE SEQUENCE [LARGE SCALE GENOMIC DNA]</scope>
    <source>
        <strain evidence="7 9">SRCM103574</strain>
    </source>
</reference>
<feature type="transmembrane region" description="Helical" evidence="1">
    <location>
        <begin position="5"/>
        <end position="22"/>
    </location>
</feature>
<organism evidence="5 8">
    <name type="scientific">Bacillus glycinifermentans</name>
    <dbReference type="NCBI Taxonomy" id="1664069"/>
    <lineage>
        <taxon>Bacteria</taxon>
        <taxon>Bacillati</taxon>
        <taxon>Bacillota</taxon>
        <taxon>Bacilli</taxon>
        <taxon>Bacillales</taxon>
        <taxon>Bacillaceae</taxon>
        <taxon>Bacillus</taxon>
    </lineage>
</organism>
<dbReference type="Pfam" id="PF03413">
    <property type="entry name" value="PepSY"/>
    <property type="match status" value="1"/>
</dbReference>
<dbReference type="InterPro" id="IPR048402">
    <property type="entry name" value="YpeB_N"/>
</dbReference>
<dbReference type="STRING" id="1664069.BGLY_2702"/>
<dbReference type="GeneID" id="82853714"/>
<sequence length="450" mass="50969">MIRGILIAILGVAIVGTSYWGYKEHQEKDAVLLHAENNYQRAFHDLTYQVDKLHDQIGSTLAMNSKKTLSPALAEVWRTTSEAHNNVSQLPLTLMPFNKTEDFLASVGDFSYKTAVRDLDKEPLNKKEYASLNKLYEKSKDIQDELRSVQHKIMGNNLRWMDVELALASGQKQSDNTIIDGFKTVEKTANGFSESDFGPATMTNVKKEEQGYNHLKGNKITQAEAKKIAQKFAPDKNYNIKVAKSGKRTNKDVYTVSMQDPDQKSDIYMDITAKGGYPVYLIQNKKIKDQKISLNDASNRALQFLKKNGYETRDLKMDESSQYDGVGVFSFVPVQNGVWLYPDSIRMKVALDDGEIVGFSAKDFLTAHRKRNLPKPKLTPEKAKAKLNSNVKVQETRLALITNEASQEVLCYEFLGTIENDTFRMFLNANDGTEEKIEKMKNVEPIYKSL</sequence>
<evidence type="ECO:0000313" key="8">
    <source>
        <dbReference type="Proteomes" id="UP000036168"/>
    </source>
</evidence>
<feature type="domain" description="Sporulation protein YpeB PepSY1 and PepSY2" evidence="3">
    <location>
        <begin position="180"/>
        <end position="374"/>
    </location>
</feature>
<evidence type="ECO:0000313" key="6">
    <source>
        <dbReference type="EMBL" id="MEC0484701.1"/>
    </source>
</evidence>
<keyword evidence="1" id="KW-0472">Membrane</keyword>
<evidence type="ECO:0000313" key="10">
    <source>
        <dbReference type="Proteomes" id="UP001341297"/>
    </source>
</evidence>
<evidence type="ECO:0000259" key="2">
    <source>
        <dbReference type="Pfam" id="PF03413"/>
    </source>
</evidence>
<dbReference type="AlphaFoldDB" id="A0A0T6BTG2"/>
<dbReference type="OrthoDB" id="2372097at2"/>
<evidence type="ECO:0000259" key="4">
    <source>
        <dbReference type="Pfam" id="PF20769"/>
    </source>
</evidence>
<proteinExistence type="predicted"/>
<dbReference type="Proteomes" id="UP000288675">
    <property type="component" value="Chromosome"/>
</dbReference>
<feature type="domain" description="PepSY" evidence="2">
    <location>
        <begin position="377"/>
        <end position="438"/>
    </location>
</feature>
<evidence type="ECO:0000259" key="3">
    <source>
        <dbReference type="Pfam" id="PF14620"/>
    </source>
</evidence>
<reference evidence="6 10" key="4">
    <citation type="submission" date="2023-03" db="EMBL/GenBank/DDBJ databases">
        <title>Agriculturally important microbes genome sequencing.</title>
        <authorList>
            <person name="Dunlap C."/>
        </authorList>
    </citation>
    <scope>NUCLEOTIDE SEQUENCE [LARGE SCALE GENOMIC DNA]</scope>
    <source>
        <strain evidence="6 10">CBP-3203</strain>
    </source>
</reference>
<dbReference type="RefSeq" id="WP_046129859.1">
    <property type="nucleotide sequence ID" value="NZ_CP023481.1"/>
</dbReference>
<dbReference type="InterPro" id="IPR025711">
    <property type="entry name" value="PepSY"/>
</dbReference>
<dbReference type="Proteomes" id="UP000036168">
    <property type="component" value="Unassembled WGS sequence"/>
</dbReference>
<evidence type="ECO:0000313" key="7">
    <source>
        <dbReference type="EMBL" id="QAT65842.1"/>
    </source>
</evidence>
<dbReference type="Pfam" id="PF20769">
    <property type="entry name" value="YPEB_N"/>
    <property type="match status" value="1"/>
</dbReference>
<dbReference type="EMBL" id="LECW02000004">
    <property type="protein sequence ID" value="KRT94936.1"/>
    <property type="molecule type" value="Genomic_DNA"/>
</dbReference>
<reference evidence="5" key="2">
    <citation type="submission" date="2015-10" db="EMBL/GenBank/DDBJ databases">
        <authorList>
            <person name="Dunlap C."/>
        </authorList>
    </citation>
    <scope>NUCLEOTIDE SEQUENCE</scope>
    <source>
        <strain evidence="5">GO-13</strain>
    </source>
</reference>
<dbReference type="InterPro" id="IPR014239">
    <property type="entry name" value="YpeB_PepSY1-2"/>
</dbReference>
<gene>
    <name evidence="6" type="primary">ypeB</name>
    <name evidence="5" type="ORF">AB447_210380</name>
    <name evidence="7" type="ORF">EQZ20_13650</name>
    <name evidence="6" type="ORF">P8828_07530</name>
</gene>
<dbReference type="EMBL" id="CP035232">
    <property type="protein sequence ID" value="QAT65842.1"/>
    <property type="molecule type" value="Genomic_DNA"/>
</dbReference>
<dbReference type="EMBL" id="JARRTL010000008">
    <property type="protein sequence ID" value="MEC0484701.1"/>
    <property type="molecule type" value="Genomic_DNA"/>
</dbReference>
<evidence type="ECO:0000313" key="9">
    <source>
        <dbReference type="Proteomes" id="UP000288675"/>
    </source>
</evidence>
<keyword evidence="10" id="KW-1185">Reference proteome</keyword>
<dbReference type="Proteomes" id="UP001341297">
    <property type="component" value="Unassembled WGS sequence"/>
</dbReference>
<evidence type="ECO:0000256" key="1">
    <source>
        <dbReference type="SAM" id="Phobius"/>
    </source>
</evidence>